<evidence type="ECO:0000256" key="7">
    <source>
        <dbReference type="ARBA" id="ARBA00022840"/>
    </source>
</evidence>
<evidence type="ECO:0000256" key="9">
    <source>
        <dbReference type="ARBA" id="ARBA00023136"/>
    </source>
</evidence>
<dbReference type="RefSeq" id="WP_107722352.1">
    <property type="nucleotide sequence ID" value="NZ_CP028475.1"/>
</dbReference>
<evidence type="ECO:0000256" key="2">
    <source>
        <dbReference type="ARBA" id="ARBA00022448"/>
    </source>
</evidence>
<dbReference type="OrthoDB" id="9805029at2"/>
<sequence>MPRPLLSTHGLTKDYPGVRALNAVDFDLNAGEVHVLFGENGAGKSTLISMLAGATSPSDGTIYLEGHAMNFDTVARAKSHGVYTVFQEFSLIPTLTVAENMFLGQEPRAGFLIDHGEMRRRAQEIFDTLGFALSPTAQVASLSRAQQQMVEIAKAFHGDLKVLILDEPTASLTDREVDHLFAFIQQQKAKGVGIVYISHRMQEFARIADRVTVLRDGAKIGTVAMTDTDEAHLVEMMTGRAIAEIYPVIATTPGAVVLEVNGLSTPGVAASSLSLRAGEVLGVAGLVGCGKSRFFRAMMGLTPHQTGTVILKGQDITHLSTREIIRRGLYYLSPDRKAEGLDLAKTSNDNLGLNVVTSGTASKRGWINWRMVRERVSEIADRVELPHDYRAKYVSQLSGGNQQKVLFGKAFGQDADVYIFDEPTVGVDMGTRAALYLKIKSLAEAGKAVVVISSDLPEAINLSHRLLVFAHGHVTAELARTDATEDTVLKHFFVESEPTL</sequence>
<dbReference type="InterPro" id="IPR027417">
    <property type="entry name" value="P-loop_NTPase"/>
</dbReference>
<keyword evidence="5" id="KW-0677">Repeat</keyword>
<evidence type="ECO:0000313" key="12">
    <source>
        <dbReference type="Proteomes" id="UP000241447"/>
    </source>
</evidence>
<dbReference type="GO" id="GO:0016887">
    <property type="term" value="F:ATP hydrolysis activity"/>
    <property type="evidence" value="ECO:0007669"/>
    <property type="project" value="InterPro"/>
</dbReference>
<dbReference type="CDD" id="cd03216">
    <property type="entry name" value="ABC_Carb_Monos_I"/>
    <property type="match status" value="1"/>
</dbReference>
<dbReference type="InterPro" id="IPR017871">
    <property type="entry name" value="ABC_transporter-like_CS"/>
</dbReference>
<reference evidence="11 12" key="1">
    <citation type="submission" date="2018-03" db="EMBL/GenBank/DDBJ databases">
        <title>The Complete Genome of Celeribacter baekdonensis strain LH4, a Thiosulfate-Oxidizing Alphaproteobacterium Isolated from Gulf of Mexico Continental Slope Sediments.</title>
        <authorList>
            <person name="Flood B.E."/>
            <person name="Bailey J.V."/>
            <person name="Leprich D."/>
        </authorList>
    </citation>
    <scope>NUCLEOTIDE SEQUENCE [LARGE SCALE GENOMIC DNA]</scope>
    <source>
        <strain evidence="11 12">LH4</strain>
    </source>
</reference>
<keyword evidence="4" id="KW-0762">Sugar transport</keyword>
<dbReference type="SMART" id="SM00382">
    <property type="entry name" value="AAA"/>
    <property type="match status" value="2"/>
</dbReference>
<dbReference type="PANTHER" id="PTHR43790">
    <property type="entry name" value="CARBOHYDRATE TRANSPORT ATP-BINDING PROTEIN MG119-RELATED"/>
    <property type="match status" value="1"/>
</dbReference>
<feature type="domain" description="ABC transporter" evidence="10">
    <location>
        <begin position="6"/>
        <end position="241"/>
    </location>
</feature>
<dbReference type="GO" id="GO:0005524">
    <property type="term" value="F:ATP binding"/>
    <property type="evidence" value="ECO:0007669"/>
    <property type="project" value="UniProtKB-KW"/>
</dbReference>
<dbReference type="EMBL" id="CP028475">
    <property type="protein sequence ID" value="AVW93088.1"/>
    <property type="molecule type" value="Genomic_DNA"/>
</dbReference>
<dbReference type="PROSITE" id="PS50893">
    <property type="entry name" value="ABC_TRANSPORTER_2"/>
    <property type="match status" value="2"/>
</dbReference>
<feature type="domain" description="ABC transporter" evidence="10">
    <location>
        <begin position="243"/>
        <end position="496"/>
    </location>
</feature>
<dbReference type="PANTHER" id="PTHR43790:SF9">
    <property type="entry name" value="GALACTOFURANOSE TRANSPORTER ATP-BINDING PROTEIN YTFR"/>
    <property type="match status" value="1"/>
</dbReference>
<dbReference type="InterPro" id="IPR003593">
    <property type="entry name" value="AAA+_ATPase"/>
</dbReference>
<dbReference type="CDD" id="cd03215">
    <property type="entry name" value="ABC_Carb_Monos_II"/>
    <property type="match status" value="1"/>
</dbReference>
<dbReference type="GO" id="GO:0005886">
    <property type="term" value="C:plasma membrane"/>
    <property type="evidence" value="ECO:0007669"/>
    <property type="project" value="UniProtKB-SubCell"/>
</dbReference>
<evidence type="ECO:0000256" key="8">
    <source>
        <dbReference type="ARBA" id="ARBA00022967"/>
    </source>
</evidence>
<organism evidence="11 12">
    <name type="scientific">Celeribacter baekdonensis</name>
    <dbReference type="NCBI Taxonomy" id="875171"/>
    <lineage>
        <taxon>Bacteria</taxon>
        <taxon>Pseudomonadati</taxon>
        <taxon>Pseudomonadota</taxon>
        <taxon>Alphaproteobacteria</taxon>
        <taxon>Rhodobacterales</taxon>
        <taxon>Roseobacteraceae</taxon>
        <taxon>Celeribacter</taxon>
    </lineage>
</organism>
<keyword evidence="9" id="KW-0472">Membrane</keyword>
<dbReference type="InterPro" id="IPR050107">
    <property type="entry name" value="ABC_carbohydrate_import_ATPase"/>
</dbReference>
<evidence type="ECO:0000256" key="3">
    <source>
        <dbReference type="ARBA" id="ARBA00022475"/>
    </source>
</evidence>
<evidence type="ECO:0000256" key="1">
    <source>
        <dbReference type="ARBA" id="ARBA00004202"/>
    </source>
</evidence>
<keyword evidence="6" id="KW-0547">Nucleotide-binding</keyword>
<dbReference type="KEGG" id="cbak:DA792_20035"/>
<protein>
    <submittedName>
        <fullName evidence="11">Sugar ABC transporter ATP-binding protein</fullName>
    </submittedName>
</protein>
<comment type="subcellular location">
    <subcellularLocation>
        <location evidence="1">Cell membrane</location>
        <topology evidence="1">Peripheral membrane protein</topology>
    </subcellularLocation>
</comment>
<dbReference type="PROSITE" id="PS00211">
    <property type="entry name" value="ABC_TRANSPORTER_1"/>
    <property type="match status" value="1"/>
</dbReference>
<proteinExistence type="predicted"/>
<accession>A0A2R4M7G7</accession>
<evidence type="ECO:0000313" key="11">
    <source>
        <dbReference type="EMBL" id="AVW93088.1"/>
    </source>
</evidence>
<evidence type="ECO:0000256" key="6">
    <source>
        <dbReference type="ARBA" id="ARBA00022741"/>
    </source>
</evidence>
<evidence type="ECO:0000256" key="5">
    <source>
        <dbReference type="ARBA" id="ARBA00022737"/>
    </source>
</evidence>
<dbReference type="FunFam" id="3.40.50.300:FF:000127">
    <property type="entry name" value="Ribose import ATP-binding protein RbsA"/>
    <property type="match status" value="1"/>
</dbReference>
<dbReference type="InterPro" id="IPR003439">
    <property type="entry name" value="ABC_transporter-like_ATP-bd"/>
</dbReference>
<evidence type="ECO:0000256" key="4">
    <source>
        <dbReference type="ARBA" id="ARBA00022597"/>
    </source>
</evidence>
<keyword evidence="7 11" id="KW-0067">ATP-binding</keyword>
<dbReference type="AlphaFoldDB" id="A0A2R4M7G7"/>
<keyword evidence="8" id="KW-1278">Translocase</keyword>
<dbReference type="Pfam" id="PF00005">
    <property type="entry name" value="ABC_tran"/>
    <property type="match status" value="2"/>
</dbReference>
<dbReference type="SUPFAM" id="SSF52540">
    <property type="entry name" value="P-loop containing nucleoside triphosphate hydrolases"/>
    <property type="match status" value="2"/>
</dbReference>
<gene>
    <name evidence="11" type="ORF">DA792_20035</name>
</gene>
<keyword evidence="2" id="KW-0813">Transport</keyword>
<name>A0A2R4M7G7_9RHOB</name>
<keyword evidence="3" id="KW-1003">Cell membrane</keyword>
<evidence type="ECO:0000259" key="10">
    <source>
        <dbReference type="PROSITE" id="PS50893"/>
    </source>
</evidence>
<dbReference type="Gene3D" id="3.40.50.300">
    <property type="entry name" value="P-loop containing nucleotide triphosphate hydrolases"/>
    <property type="match status" value="2"/>
</dbReference>
<dbReference type="Proteomes" id="UP000241447">
    <property type="component" value="Chromosome"/>
</dbReference>